<evidence type="ECO:0000256" key="17">
    <source>
        <dbReference type="SAM" id="SignalP"/>
    </source>
</evidence>
<keyword evidence="13 16" id="KW-0472">Membrane</keyword>
<dbReference type="GO" id="GO:0031625">
    <property type="term" value="F:ubiquitin protein ligase binding"/>
    <property type="evidence" value="ECO:0007669"/>
    <property type="project" value="TreeGrafter"/>
</dbReference>
<keyword evidence="8" id="KW-0479">Metal-binding</keyword>
<evidence type="ECO:0000256" key="15">
    <source>
        <dbReference type="PROSITE-ProRule" id="PRU00175"/>
    </source>
</evidence>
<reference evidence="20" key="1">
    <citation type="submission" date="2021-01" db="EMBL/GenBank/DDBJ databases">
        <authorList>
            <person name="Bezrukov I."/>
        </authorList>
    </citation>
    <scope>NUCLEOTIDE SEQUENCE</scope>
</reference>
<evidence type="ECO:0000259" key="18">
    <source>
        <dbReference type="PROSITE" id="PS50089"/>
    </source>
</evidence>
<comment type="subcellular location">
    <subcellularLocation>
        <location evidence="2">Membrane</location>
        <topology evidence="2">Single-pass membrane protein</topology>
    </subcellularLocation>
    <subcellularLocation>
        <location evidence="3">Mitochondrion</location>
    </subcellularLocation>
</comment>
<evidence type="ECO:0000256" key="4">
    <source>
        <dbReference type="ARBA" id="ARBA00004906"/>
    </source>
</evidence>
<evidence type="ECO:0000313" key="20">
    <source>
        <dbReference type="EMBL" id="CAE6075431.1"/>
    </source>
</evidence>
<dbReference type="Pfam" id="PF00112">
    <property type="entry name" value="Peptidase_C1"/>
    <property type="match status" value="1"/>
</dbReference>
<dbReference type="Proteomes" id="UP000682877">
    <property type="component" value="Chromosome 5"/>
</dbReference>
<dbReference type="Gene3D" id="6.10.140.1320">
    <property type="match status" value="1"/>
</dbReference>
<dbReference type="InterPro" id="IPR000668">
    <property type="entry name" value="Peptidase_C1A_C"/>
</dbReference>
<dbReference type="PANTHER" id="PTHR45768">
    <property type="entry name" value="E3 UBIQUITIN-PROTEIN LIGASE RNF13-LIKE"/>
    <property type="match status" value="1"/>
</dbReference>
<feature type="signal peptide" evidence="17">
    <location>
        <begin position="1"/>
        <end position="23"/>
    </location>
</feature>
<evidence type="ECO:0000256" key="16">
    <source>
        <dbReference type="SAM" id="Phobius"/>
    </source>
</evidence>
<evidence type="ECO:0000256" key="8">
    <source>
        <dbReference type="ARBA" id="ARBA00022723"/>
    </source>
</evidence>
<dbReference type="GO" id="GO:0005739">
    <property type="term" value="C:mitochondrion"/>
    <property type="evidence" value="ECO:0007669"/>
    <property type="project" value="UniProtKB-SubCell"/>
</dbReference>
<dbReference type="PANTHER" id="PTHR45768:SF18">
    <property type="entry name" value="RING-H2 FINGER PROTEIN ATL47-RELATED"/>
    <property type="match status" value="1"/>
</dbReference>
<keyword evidence="7 16" id="KW-0812">Transmembrane</keyword>
<dbReference type="InterPro" id="IPR001841">
    <property type="entry name" value="Znf_RING"/>
</dbReference>
<evidence type="ECO:0000256" key="7">
    <source>
        <dbReference type="ARBA" id="ARBA00022692"/>
    </source>
</evidence>
<evidence type="ECO:0000256" key="9">
    <source>
        <dbReference type="ARBA" id="ARBA00022771"/>
    </source>
</evidence>
<dbReference type="SUPFAM" id="SSF54001">
    <property type="entry name" value="Cysteine proteinases"/>
    <property type="match status" value="1"/>
</dbReference>
<feature type="transmembrane region" description="Helical" evidence="16">
    <location>
        <begin position="122"/>
        <end position="145"/>
    </location>
</feature>
<dbReference type="SUPFAM" id="SSF57850">
    <property type="entry name" value="RING/U-box"/>
    <property type="match status" value="1"/>
</dbReference>
<keyword evidence="10" id="KW-0833">Ubl conjugation pathway</keyword>
<accession>A0A8S2AGW8</accession>
<dbReference type="SMART" id="SM00184">
    <property type="entry name" value="RING"/>
    <property type="match status" value="1"/>
</dbReference>
<evidence type="ECO:0000256" key="1">
    <source>
        <dbReference type="ARBA" id="ARBA00000900"/>
    </source>
</evidence>
<evidence type="ECO:0000256" key="13">
    <source>
        <dbReference type="ARBA" id="ARBA00023136"/>
    </source>
</evidence>
<dbReference type="InterPro" id="IPR013083">
    <property type="entry name" value="Znf_RING/FYVE/PHD"/>
</dbReference>
<protein>
    <recommendedName>
        <fullName evidence="5">RING-type E3 ubiquitin transferase</fullName>
        <ecNumber evidence="5">2.3.2.27</ecNumber>
    </recommendedName>
</protein>
<dbReference type="Pfam" id="PF13639">
    <property type="entry name" value="zf-RING_2"/>
    <property type="match status" value="1"/>
</dbReference>
<evidence type="ECO:0000256" key="12">
    <source>
        <dbReference type="ARBA" id="ARBA00022989"/>
    </source>
</evidence>
<dbReference type="GO" id="GO:0006508">
    <property type="term" value="P:proteolysis"/>
    <property type="evidence" value="ECO:0007669"/>
    <property type="project" value="InterPro"/>
</dbReference>
<keyword evidence="11" id="KW-0862">Zinc</keyword>
<dbReference type="GO" id="GO:0016020">
    <property type="term" value="C:membrane"/>
    <property type="evidence" value="ECO:0007669"/>
    <property type="project" value="UniProtKB-SubCell"/>
</dbReference>
<dbReference type="InterPro" id="IPR007667">
    <property type="entry name" value="Hypoxia_induced_domain"/>
</dbReference>
<keyword evidence="21" id="KW-1185">Reference proteome</keyword>
<keyword evidence="6" id="KW-0808">Transferase</keyword>
<dbReference type="EC" id="2.3.2.27" evidence="5"/>
<dbReference type="Gene3D" id="3.90.70.10">
    <property type="entry name" value="Cysteine proteinases"/>
    <property type="match status" value="1"/>
</dbReference>
<sequence>MKQALVVYLLISTVRELVRVVMTENCGTDFNHVMALVGYGTDPTDIKYWIVKNSYGLQWGEGGYIRIERGIDDPRGRCGIVMLACIPFSTVPTPKTVDPTRPVSKNRLVVTRSLVTKWPRVTAFYTALSFDLVSLPLLVLALVLLEKMSAVEPDMEDLFQEKKRVRNPLVPLGALMTAGVLTAGLISFRRGNSQLGQVLMRARVVVQGATVALMVGTAYYYGACALALSVEICGLARIYNLLLLSEIHETEALSPKSSFATTITVLNQKDPSSSSIVSVLCLVISVLALIIVFLGVLYLIFKFLRKSSTLFPIPHFNPNPDLSSSSSPQLQQLFFLHDSGLDQTSIDALPVFLYGNVTMSLKESFDCAVCLNEFSDADKLRLLPVCSHAFHLHCIDTWLLSNSTCPLCRRSLSTSNVCYNHAEALVVPLSGHQQVDEGKSSLAKRVFSVRLGRFKSTNESQSQRHDVKDEIGVGMPRRCYSMGRQQYLECDQDFVVALSSSPREGNTGNK</sequence>
<dbReference type="PROSITE" id="PS51503">
    <property type="entry name" value="HIG1"/>
    <property type="match status" value="1"/>
</dbReference>
<feature type="transmembrane region" description="Helical" evidence="16">
    <location>
        <begin position="200"/>
        <end position="221"/>
    </location>
</feature>
<evidence type="ECO:0000256" key="14">
    <source>
        <dbReference type="ARBA" id="ARBA00024209"/>
    </source>
</evidence>
<feature type="domain" description="HIG1" evidence="19">
    <location>
        <begin position="139"/>
        <end position="232"/>
    </location>
</feature>
<dbReference type="GO" id="GO:0061630">
    <property type="term" value="F:ubiquitin protein ligase activity"/>
    <property type="evidence" value="ECO:0007669"/>
    <property type="project" value="UniProtKB-EC"/>
</dbReference>
<dbReference type="Pfam" id="PF04588">
    <property type="entry name" value="HIG_1_N"/>
    <property type="match status" value="1"/>
</dbReference>
<dbReference type="AlphaFoldDB" id="A0A8S2AGW8"/>
<evidence type="ECO:0000256" key="10">
    <source>
        <dbReference type="ARBA" id="ARBA00022786"/>
    </source>
</evidence>
<comment type="similarity">
    <text evidence="14">Belongs to the RING-type zinc finger family. ATL subfamily.</text>
</comment>
<dbReference type="GO" id="GO:0008234">
    <property type="term" value="F:cysteine-type peptidase activity"/>
    <property type="evidence" value="ECO:0007669"/>
    <property type="project" value="InterPro"/>
</dbReference>
<keyword evidence="9 15" id="KW-0863">Zinc-finger</keyword>
<dbReference type="GO" id="GO:0008270">
    <property type="term" value="F:zinc ion binding"/>
    <property type="evidence" value="ECO:0007669"/>
    <property type="project" value="UniProtKB-KW"/>
</dbReference>
<comment type="pathway">
    <text evidence="4">Protein modification; protein ubiquitination.</text>
</comment>
<comment type="catalytic activity">
    <reaction evidence="1">
        <text>S-ubiquitinyl-[E2 ubiquitin-conjugating enzyme]-L-cysteine + [acceptor protein]-L-lysine = [E2 ubiquitin-conjugating enzyme]-L-cysteine + N(6)-ubiquitinyl-[acceptor protein]-L-lysine.</text>
        <dbReference type="EC" id="2.3.2.27"/>
    </reaction>
</comment>
<dbReference type="Gene3D" id="3.30.40.10">
    <property type="entry name" value="Zinc/RING finger domain, C3HC4 (zinc finger)"/>
    <property type="match status" value="1"/>
</dbReference>
<feature type="transmembrane region" description="Helical" evidence="16">
    <location>
        <begin position="276"/>
        <end position="301"/>
    </location>
</feature>
<feature type="chain" id="PRO_5035903550" description="RING-type E3 ubiquitin transferase" evidence="17">
    <location>
        <begin position="24"/>
        <end position="510"/>
    </location>
</feature>
<keyword evidence="17" id="KW-0732">Signal</keyword>
<feature type="transmembrane region" description="Helical" evidence="16">
    <location>
        <begin position="169"/>
        <end position="188"/>
    </location>
</feature>
<gene>
    <name evidence="20" type="ORF">AARE701A_LOCUS12822</name>
</gene>
<keyword evidence="12 16" id="KW-1133">Transmembrane helix</keyword>
<dbReference type="FunFam" id="3.30.40.10:FF:001105">
    <property type="entry name" value="RIKEN cDNA 4930595M18 gene"/>
    <property type="match status" value="1"/>
</dbReference>
<organism evidence="20 21">
    <name type="scientific">Arabidopsis arenosa</name>
    <name type="common">Sand rock-cress</name>
    <name type="synonym">Cardaminopsis arenosa</name>
    <dbReference type="NCBI Taxonomy" id="38785"/>
    <lineage>
        <taxon>Eukaryota</taxon>
        <taxon>Viridiplantae</taxon>
        <taxon>Streptophyta</taxon>
        <taxon>Embryophyta</taxon>
        <taxon>Tracheophyta</taxon>
        <taxon>Spermatophyta</taxon>
        <taxon>Magnoliopsida</taxon>
        <taxon>eudicotyledons</taxon>
        <taxon>Gunneridae</taxon>
        <taxon>Pentapetalae</taxon>
        <taxon>rosids</taxon>
        <taxon>malvids</taxon>
        <taxon>Brassicales</taxon>
        <taxon>Brassicaceae</taxon>
        <taxon>Camelineae</taxon>
        <taxon>Arabidopsis</taxon>
    </lineage>
</organism>
<name>A0A8S2AGW8_ARAAE</name>
<evidence type="ECO:0000256" key="6">
    <source>
        <dbReference type="ARBA" id="ARBA00022679"/>
    </source>
</evidence>
<feature type="domain" description="RING-type" evidence="18">
    <location>
        <begin position="367"/>
        <end position="409"/>
    </location>
</feature>
<evidence type="ECO:0000256" key="11">
    <source>
        <dbReference type="ARBA" id="ARBA00022833"/>
    </source>
</evidence>
<evidence type="ECO:0000256" key="5">
    <source>
        <dbReference type="ARBA" id="ARBA00012483"/>
    </source>
</evidence>
<evidence type="ECO:0000313" key="21">
    <source>
        <dbReference type="Proteomes" id="UP000682877"/>
    </source>
</evidence>
<evidence type="ECO:0000259" key="19">
    <source>
        <dbReference type="PROSITE" id="PS51503"/>
    </source>
</evidence>
<evidence type="ECO:0000256" key="3">
    <source>
        <dbReference type="ARBA" id="ARBA00004173"/>
    </source>
</evidence>
<dbReference type="EMBL" id="LR999455">
    <property type="protein sequence ID" value="CAE6075431.1"/>
    <property type="molecule type" value="Genomic_DNA"/>
</dbReference>
<dbReference type="PROSITE" id="PS50089">
    <property type="entry name" value="ZF_RING_2"/>
    <property type="match status" value="1"/>
</dbReference>
<proteinExistence type="inferred from homology"/>
<dbReference type="InterPro" id="IPR038765">
    <property type="entry name" value="Papain-like_cys_pep_sf"/>
</dbReference>
<dbReference type="CDD" id="cd16461">
    <property type="entry name" value="RING-H2_EL5-like"/>
    <property type="match status" value="1"/>
</dbReference>
<evidence type="ECO:0000256" key="2">
    <source>
        <dbReference type="ARBA" id="ARBA00004167"/>
    </source>
</evidence>